<feature type="domain" description="SpaA-like prealbumin fold" evidence="8">
    <location>
        <begin position="670"/>
        <end position="755"/>
    </location>
</feature>
<feature type="domain" description="SpaA-like prealbumin fold" evidence="8">
    <location>
        <begin position="491"/>
        <end position="577"/>
    </location>
</feature>
<feature type="domain" description="SpaA-like prealbumin fold" evidence="8">
    <location>
        <begin position="759"/>
        <end position="845"/>
    </location>
</feature>
<dbReference type="SUPFAM" id="SSF49478">
    <property type="entry name" value="Cna protein B-type domain"/>
    <property type="match status" value="12"/>
</dbReference>
<sequence length="2560" mass="285764">MYMLDAFKRGKVSKVMFSVLSLLMLTISTLISPIFAHADDGEPNVVQRASGNWTQMWHEKYNNKGWVYDAGQKYSIETDVIRFGDNSIAYCLEMMLESPNGHSLEEKTRLSDEYYKIMNNGYPVKTPEQLGANSWQEAHYATQVAVWIVNQDVKYSNLTFKNANVKQVVDKILADANNSSDTQDLSFSITPDHIKAEMTPWSTEYRQAGPFTIKTNGNGTFKPEAINAPGKVTFVDSMGNPKTELNSWEPFFAQINSNTPTGSFNIKVTGDMTKTETVWYKSHSGGIQHTTALVTLHKTPTAQNASISWDSNGGFKIKKVDDAGNPLGGAKFDVINWGNQVVRSLTTDSNGMASTDGLWFEDYTVKETQAPDGYELDNTPQKVTVDSKDKTLTFVNRKSKGGFRIHKVDDSNKPLQGVVFTIYGNDGLKMFDRTTDANGIIQLGDLPYGEYHFKESKGLDGYEFDDDVKHITINADSQNKEYKVVNKLISGSIKITKTDEENRPLKGVQFLVYNQNGDVVGEAYTNEQGIATMGNLPYGTYAWLENKGLDGYEAEKKTGSFVVGKDQKDHAVTVINKRMKGGLEIYKIDDSHQPLQGVEFTIYKDGKEFKKVTTGKDGKIKLPDLEFGKYSVKETKGLEGYVTDFKEESFELSSQNRSKSMVVVNKKIKGSLEITKTDDASKPLAGVQFTIYKDGKEYEQITTDANGKIVLNDLPMGKYTFKETRGLEGYVVSTKEEAFEIKNLGDSKKFTVVNKAIKGSIEITKTDDASKPLKGVEFTVYKDGKEYTKVTTNDKGIAEVKDLPYGSYTFKETKGIEGYVPDSTTKGVDIKEDGKTHKYTVINKKIKGNLEITKTDDAKKPLKGVEFTVYDAKDKEVAKVVTDDKGKASVKDLPYGKYYFKETKGLEGYVFSKEKVEFEIKNLNETKSYNVVNKLIRSNIEITKVDNEGKLLEGVEFTIYDSNDKEVAKVVTDAQGKAKYENLPYGKYYFKETKNLEGYVKNGTKYDIDVKQDMQTLKYDVINKKIRGSVEVLKVDADKKEKPLQGVEFTLFDQNNKVVGKPKLTDKDGKVSFDKLAFGKYYIKETKTIKGYNINNEKFPVDIDTDGKVVKHTVTNKVIRGNVELLKVDTENKNVTLKGAEFELRGSNDEVLGKYKTDANGKLVIKDLVFGDYKLIETIAPTGFNLEQTPISFSISEEGKTIGLTKENLKIYGNMEVTKVDAEDNKKVLANAKFEVYNEKGDKVVEGTTDAKGKAKFEHLPYGKYTFKEVVAPEGYLVNPTVFNFDILENGKTVSHKVTDQIIKGDLEVKKVDMADKKGLSDAKFEVFNAEGKKVAEGKTNKDGYAKFEKLPYGKYTFKETVAPKGYFLNETVFNFEIKEDGKIIAQVVENEKVPSIKTTATEKHDGAKEMHTSKEVTITDKVEYKDLLIGKEYTVKGKLMDKETKKPLLVGGKEVTAEATFTPDKATGSINLDFTFDATGLEEKEVVVFEDLIKEGKTLTTHSDLEDKDQTVKFVKPSVSTTATDKADGTKELHAIKDVTIIDVVEYKNLVVGKNYTLKGKLMDKATKQPLVIDGKEVVAEKNFSPREKDGKVPLEFKIDASTLEGKQVVVFEDVVHNNFVIATHADIEDKGQTVDFVKPEVKTTATNKADKEKEIHAIKNITVQDKVDYKNLVVGKEYTVKGKLMVKETNKPLVIEGKEVTAEKTFKPTAKNGSVTLDFTFDASKLEGKELVVFEDVVFNKTTIATHSDIEDKDQTVRVVKPEVHTTATNKADEGKEIHAQEKVTIQDKVAYKDLVKGKEYTVKGKLMDKATNKPFKVDGKEVTAESKFTAKEKDGVVTVDFTFNAEKLQGKSLVVFEDLYYEKELIATHSDIKDEGQTVRIVKPEVKTTATNKADEGKEIHADQTVTIQDKVEYKDLIIGKEYTVKGKLMDKATNKPLLVNDKEVTAESKFKAEAKDGSIILDFTFDAKALQGKEVVVFEDLYNEKLLVATHSEIEDKDQTVKFVKPEVKTTATNKADELKEVHSNREITLKDVVEYKDLIVGKEYTVKGKLIDKGTEKPFLVNDKEVTSEAKFIAEAKDGSITLDFTFEAKDVEGKDIVVFEDLYQDSLLVATHSDIEDKGQTVNFVKPEVKTTATNKEDGLKNIHSNKTVTIQDKVEYKDLIVGKEYVVKGKLMDKATNEPFLVDGKEVTSETKFTAEDKNGSVILDFTFEAKGVEGKEVVVFEDLYNEDILIATHSDIEDKDQTVEFVKPEVGTKATNKADGGKELHTNKSVTIQDTVDYKGLIVDKEYVVKGKLMDKETNKPLLVNDKEVTAEAKFTAKKETGSVTLDFTFDATGLEGKEVVVFEDLYQDNVLVATHSDITDEGQTVKFVKPEVKTTATNKENGSKELDANKSVTVTDKVEYHDLIVGKEYVVKGKLMDKATNKPLIINGIEVTSETKFTAKEKNGSVNLDFTFDATELQGKELVVFEDLYQDNVLVATHSDINDVNQTVKVKVKPVQPKPEQPKPEQPKPQKKPVPQTGSDSNFGTTMSILMGIIALALGGVFVFTRKNKAE</sequence>
<feature type="domain" description="T-Q ester bond containing" evidence="9">
    <location>
        <begin position="2379"/>
        <end position="2499"/>
    </location>
</feature>
<feature type="domain" description="T-Q ester bond containing" evidence="9">
    <location>
        <begin position="2010"/>
        <end position="2129"/>
    </location>
</feature>
<name>A0A169E143_BACTI</name>
<evidence type="ECO:0000259" key="7">
    <source>
        <dbReference type="Pfam" id="PF08341"/>
    </source>
</evidence>
<feature type="transmembrane region" description="Helical" evidence="5">
    <location>
        <begin position="2532"/>
        <end position="2554"/>
    </location>
</feature>
<feature type="domain" description="SpaA-like prealbumin fold" evidence="8">
    <location>
        <begin position="1305"/>
        <end position="1392"/>
    </location>
</feature>
<feature type="domain" description="SpaA-like prealbumin fold" evidence="8">
    <location>
        <begin position="582"/>
        <end position="667"/>
    </location>
</feature>
<dbReference type="RefSeq" id="WP_003299120.1">
    <property type="nucleotide sequence ID" value="NZ_CP013277.1"/>
</dbReference>
<keyword evidence="3 6" id="KW-0732">Signal</keyword>
<dbReference type="Gene3D" id="2.60.40.10">
    <property type="entry name" value="Immunoglobulins"/>
    <property type="match status" value="12"/>
</dbReference>
<dbReference type="InterPro" id="IPR013552">
    <property type="entry name" value="Thioester_dom"/>
</dbReference>
<dbReference type="PANTHER" id="PTHR36108">
    <property type="entry name" value="COLOSSIN-B-RELATED"/>
    <property type="match status" value="1"/>
</dbReference>
<proteinExistence type="inferred from homology"/>
<evidence type="ECO:0000256" key="1">
    <source>
        <dbReference type="ARBA" id="ARBA00007257"/>
    </source>
</evidence>
<dbReference type="Pfam" id="PF08341">
    <property type="entry name" value="TED"/>
    <property type="match status" value="1"/>
</dbReference>
<dbReference type="InterPro" id="IPR013783">
    <property type="entry name" value="Ig-like_fold"/>
</dbReference>
<feature type="signal peptide" evidence="6">
    <location>
        <begin position="1"/>
        <end position="38"/>
    </location>
</feature>
<feature type="domain" description="Thioester" evidence="7">
    <location>
        <begin position="88"/>
        <end position="178"/>
    </location>
</feature>
<feature type="domain" description="SpaA-like prealbumin fold" evidence="8">
    <location>
        <begin position="314"/>
        <end position="397"/>
    </location>
</feature>
<keyword evidence="2" id="KW-0964">Secreted</keyword>
<feature type="region of interest" description="Disordered" evidence="4">
    <location>
        <begin position="2503"/>
        <end position="2530"/>
    </location>
</feature>
<keyword evidence="5" id="KW-0472">Membrane</keyword>
<feature type="chain" id="PRO_5041045272" evidence="6">
    <location>
        <begin position="39"/>
        <end position="2560"/>
    </location>
</feature>
<feature type="domain" description="SpaA-like prealbumin fold" evidence="8">
    <location>
        <begin position="939"/>
        <end position="1025"/>
    </location>
</feature>
<evidence type="ECO:0000313" key="10">
    <source>
        <dbReference type="EMBL" id="AND28295.1"/>
    </source>
</evidence>
<dbReference type="NCBIfam" id="NF033903">
    <property type="entry name" value="VaFE_rpt"/>
    <property type="match status" value="9"/>
</dbReference>
<feature type="domain" description="SpaA-like prealbumin fold" evidence="8">
    <location>
        <begin position="402"/>
        <end position="487"/>
    </location>
</feature>
<dbReference type="PANTHER" id="PTHR36108:SF13">
    <property type="entry name" value="COLOSSIN-B-RELATED"/>
    <property type="match status" value="1"/>
</dbReference>
<gene>
    <name evidence="10" type="ORF">ATN07_31870</name>
</gene>
<feature type="domain" description="SpaA-like prealbumin fold" evidence="8">
    <location>
        <begin position="1121"/>
        <end position="1208"/>
    </location>
</feature>
<accession>A0A169E143</accession>
<protein>
    <submittedName>
        <fullName evidence="10">Adhesin</fullName>
    </submittedName>
</protein>
<evidence type="ECO:0000256" key="5">
    <source>
        <dbReference type="SAM" id="Phobius"/>
    </source>
</evidence>
<keyword evidence="10" id="KW-0614">Plasmid</keyword>
<evidence type="ECO:0000256" key="3">
    <source>
        <dbReference type="ARBA" id="ARBA00022729"/>
    </source>
</evidence>
<evidence type="ECO:0000256" key="2">
    <source>
        <dbReference type="ARBA" id="ARBA00022525"/>
    </source>
</evidence>
<comment type="similarity">
    <text evidence="1">Belongs to the serine-aspartate repeat-containing protein (SDr) family.</text>
</comment>
<organism evidence="10">
    <name type="scientific">Bacillus thuringiensis subsp. israelensis</name>
    <dbReference type="NCBI Taxonomy" id="1430"/>
    <lineage>
        <taxon>Bacteria</taxon>
        <taxon>Bacillati</taxon>
        <taxon>Bacillota</taxon>
        <taxon>Bacilli</taxon>
        <taxon>Bacillales</taxon>
        <taxon>Bacillaceae</taxon>
        <taxon>Bacillus</taxon>
        <taxon>Bacillus cereus group</taxon>
    </lineage>
</organism>
<dbReference type="Pfam" id="PF18202">
    <property type="entry name" value="TQ"/>
    <property type="match status" value="9"/>
</dbReference>
<dbReference type="EMBL" id="CP013277">
    <property type="protein sequence ID" value="AND28295.1"/>
    <property type="molecule type" value="Genomic_DNA"/>
</dbReference>
<feature type="domain" description="SpaA-like prealbumin fold" evidence="8">
    <location>
        <begin position="1213"/>
        <end position="1301"/>
    </location>
</feature>
<geneLocation type="plasmid" evidence="10">
    <name>pAM65-52-2-350K</name>
</geneLocation>
<feature type="domain" description="T-Q ester bond containing" evidence="9">
    <location>
        <begin position="2256"/>
        <end position="2375"/>
    </location>
</feature>
<dbReference type="Gene3D" id="2.60.40.3930">
    <property type="match status" value="9"/>
</dbReference>
<feature type="domain" description="T-Q ester bond containing" evidence="9">
    <location>
        <begin position="1518"/>
        <end position="1636"/>
    </location>
</feature>
<reference evidence="10" key="1">
    <citation type="journal article" date="2017" name="Res. Microbiol.">
        <title>Comparative genomics of extrachromosomal elements in Bacillus thuringiensis subsp. israelensis.</title>
        <authorList>
            <person name="Bolotin A."/>
            <person name="Gillis A."/>
            <person name="Sanchis V."/>
            <person name="Nielsen-LeRoux C."/>
            <person name="Mahillon J."/>
            <person name="Lereclus D."/>
            <person name="Sorokin A."/>
        </authorList>
    </citation>
    <scope>NUCLEOTIDE SEQUENCE</scope>
    <source>
        <strain evidence="10">AM65-52</strain>
        <plasmid evidence="10">pAM65-52-2-350K</plasmid>
    </source>
</reference>
<evidence type="ECO:0000256" key="4">
    <source>
        <dbReference type="SAM" id="MobiDB-lite"/>
    </source>
</evidence>
<keyword evidence="5" id="KW-1133">Transmembrane helix</keyword>
<evidence type="ECO:0000259" key="9">
    <source>
        <dbReference type="Pfam" id="PF18202"/>
    </source>
</evidence>
<feature type="domain" description="SpaA-like prealbumin fold" evidence="8">
    <location>
        <begin position="1028"/>
        <end position="1117"/>
    </location>
</feature>
<dbReference type="Pfam" id="PF17802">
    <property type="entry name" value="SpaA"/>
    <property type="match status" value="12"/>
</dbReference>
<feature type="domain" description="T-Q ester bond containing" evidence="9">
    <location>
        <begin position="1641"/>
        <end position="1761"/>
    </location>
</feature>
<evidence type="ECO:0000256" key="6">
    <source>
        <dbReference type="SAM" id="SignalP"/>
    </source>
</evidence>
<feature type="domain" description="SpaA-like prealbumin fold" evidence="8">
    <location>
        <begin position="848"/>
        <end position="934"/>
    </location>
</feature>
<dbReference type="InterPro" id="IPR041100">
    <property type="entry name" value="TQ"/>
</dbReference>
<feature type="domain" description="T-Q ester bond containing" evidence="9">
    <location>
        <begin position="1887"/>
        <end position="2006"/>
    </location>
</feature>
<feature type="domain" description="T-Q ester bond containing" evidence="9">
    <location>
        <begin position="2133"/>
        <end position="2252"/>
    </location>
</feature>
<feature type="domain" description="T-Q ester bond containing" evidence="9">
    <location>
        <begin position="1764"/>
        <end position="1883"/>
    </location>
</feature>
<evidence type="ECO:0000259" key="8">
    <source>
        <dbReference type="Pfam" id="PF17802"/>
    </source>
</evidence>
<dbReference type="InterPro" id="IPR041033">
    <property type="entry name" value="SpaA_PFL_dom_1"/>
</dbReference>
<keyword evidence="5" id="KW-0812">Transmembrane</keyword>
<feature type="domain" description="T-Q ester bond containing" evidence="9">
    <location>
        <begin position="1395"/>
        <end position="1514"/>
    </location>
</feature>